<gene>
    <name evidence="6" type="ORF">C7S20_07465</name>
</gene>
<evidence type="ECO:0000256" key="1">
    <source>
        <dbReference type="ARBA" id="ARBA00009437"/>
    </source>
</evidence>
<protein>
    <submittedName>
        <fullName evidence="6">LysR family transcriptional regulator</fullName>
    </submittedName>
</protein>
<comment type="similarity">
    <text evidence="1">Belongs to the LysR transcriptional regulatory family.</text>
</comment>
<dbReference type="RefSeq" id="WP_107011899.1">
    <property type="nucleotide sequence ID" value="NZ_CP028136.1"/>
</dbReference>
<dbReference type="PANTHER" id="PTHR30126:SF5">
    <property type="entry name" value="HTH-TYPE TRANSCRIPTIONAL ACTIVATOR CMPR"/>
    <property type="match status" value="1"/>
</dbReference>
<dbReference type="InterPro" id="IPR005119">
    <property type="entry name" value="LysR_subst-bd"/>
</dbReference>
<feature type="domain" description="HTH lysR-type" evidence="5">
    <location>
        <begin position="1"/>
        <end position="60"/>
    </location>
</feature>
<dbReference type="InterPro" id="IPR000847">
    <property type="entry name" value="LysR_HTH_N"/>
</dbReference>
<dbReference type="Gene3D" id="1.10.10.10">
    <property type="entry name" value="Winged helix-like DNA-binding domain superfamily/Winged helix DNA-binding domain"/>
    <property type="match status" value="1"/>
</dbReference>
<dbReference type="GO" id="GO:0000976">
    <property type="term" value="F:transcription cis-regulatory region binding"/>
    <property type="evidence" value="ECO:0007669"/>
    <property type="project" value="TreeGrafter"/>
</dbReference>
<keyword evidence="2" id="KW-0805">Transcription regulation</keyword>
<evidence type="ECO:0000259" key="5">
    <source>
        <dbReference type="PROSITE" id="PS50931"/>
    </source>
</evidence>
<dbReference type="GO" id="GO:0003700">
    <property type="term" value="F:DNA-binding transcription factor activity"/>
    <property type="evidence" value="ECO:0007669"/>
    <property type="project" value="InterPro"/>
</dbReference>
<evidence type="ECO:0000256" key="2">
    <source>
        <dbReference type="ARBA" id="ARBA00023015"/>
    </source>
</evidence>
<dbReference type="Gene3D" id="3.40.190.290">
    <property type="match status" value="1"/>
</dbReference>
<dbReference type="InterPro" id="IPR036390">
    <property type="entry name" value="WH_DNA-bd_sf"/>
</dbReference>
<sequence length="301" mass="34617">MHYTINQLKIFLKVVQYRSITRASEELFMTQPAVSIQLKNFQNQFNIPLTEVIGKQLYITDFGKEIAIIAERVIGEMENITYKTQAFQGLLTGKLSITSASTGKYVIPFFLNGFLEKYTSVDLVLDVTNKSRVVQSLKNNEIDFALVSVLPDKLEIEEELLLENNLYLMGNSLERNETKPLIYREEGSATRMAMENYFETHEGKKRKGFELTSNEAVKQAVLAGMGLSIMPLIGMKNELINKEIHILPADELPIKTDWRLIWLKDKKLSPVSQAFLEYIRAEKQNIIQDSFGWYLNYIAKR</sequence>
<dbReference type="PROSITE" id="PS50931">
    <property type="entry name" value="HTH_LYSR"/>
    <property type="match status" value="1"/>
</dbReference>
<keyword evidence="3" id="KW-0238">DNA-binding</keyword>
<dbReference type="AlphaFoldDB" id="A0A2R3Z4D6"/>
<evidence type="ECO:0000256" key="3">
    <source>
        <dbReference type="ARBA" id="ARBA00023125"/>
    </source>
</evidence>
<evidence type="ECO:0000313" key="6">
    <source>
        <dbReference type="EMBL" id="AVR45121.1"/>
    </source>
</evidence>
<dbReference type="Proteomes" id="UP000241507">
    <property type="component" value="Chromosome"/>
</dbReference>
<keyword evidence="7" id="KW-1185">Reference proteome</keyword>
<dbReference type="OrthoDB" id="9803735at2"/>
<dbReference type="EMBL" id="CP028136">
    <property type="protein sequence ID" value="AVR45121.1"/>
    <property type="molecule type" value="Genomic_DNA"/>
</dbReference>
<reference evidence="7" key="1">
    <citation type="submission" date="2018-03" db="EMBL/GenBank/DDBJ databases">
        <title>Gramella fulva sp. nov., isolated from a dry surface of tidal flat.</title>
        <authorList>
            <person name="Hwang S.H."/>
            <person name="Hwang W.M."/>
            <person name="Kang K."/>
            <person name="Ahn T.-Y."/>
        </authorList>
    </citation>
    <scope>NUCLEOTIDE SEQUENCE [LARGE SCALE GENOMIC DNA]</scope>
    <source>
        <strain evidence="7">SH35</strain>
    </source>
</reference>
<keyword evidence="4" id="KW-0804">Transcription</keyword>
<dbReference type="KEGG" id="grs:C7S20_07465"/>
<organism evidence="6 7">
    <name type="scientific">Christiangramia fulva</name>
    <dbReference type="NCBI Taxonomy" id="2126553"/>
    <lineage>
        <taxon>Bacteria</taxon>
        <taxon>Pseudomonadati</taxon>
        <taxon>Bacteroidota</taxon>
        <taxon>Flavobacteriia</taxon>
        <taxon>Flavobacteriales</taxon>
        <taxon>Flavobacteriaceae</taxon>
        <taxon>Christiangramia</taxon>
    </lineage>
</organism>
<proteinExistence type="inferred from homology"/>
<dbReference type="Pfam" id="PF03466">
    <property type="entry name" value="LysR_substrate"/>
    <property type="match status" value="1"/>
</dbReference>
<dbReference type="SUPFAM" id="SSF53850">
    <property type="entry name" value="Periplasmic binding protein-like II"/>
    <property type="match status" value="1"/>
</dbReference>
<evidence type="ECO:0000256" key="4">
    <source>
        <dbReference type="ARBA" id="ARBA00023163"/>
    </source>
</evidence>
<dbReference type="InterPro" id="IPR036388">
    <property type="entry name" value="WH-like_DNA-bd_sf"/>
</dbReference>
<name>A0A2R3Z4D6_9FLAO</name>
<accession>A0A2R3Z4D6</accession>
<dbReference type="SUPFAM" id="SSF46785">
    <property type="entry name" value="Winged helix' DNA-binding domain"/>
    <property type="match status" value="1"/>
</dbReference>
<dbReference type="Pfam" id="PF00126">
    <property type="entry name" value="HTH_1"/>
    <property type="match status" value="1"/>
</dbReference>
<evidence type="ECO:0000313" key="7">
    <source>
        <dbReference type="Proteomes" id="UP000241507"/>
    </source>
</evidence>
<dbReference type="PANTHER" id="PTHR30126">
    <property type="entry name" value="HTH-TYPE TRANSCRIPTIONAL REGULATOR"/>
    <property type="match status" value="1"/>
</dbReference>